<evidence type="ECO:0000259" key="2">
    <source>
        <dbReference type="Pfam" id="PF13349"/>
    </source>
</evidence>
<comment type="caution">
    <text evidence="3">The sequence shown here is derived from an EMBL/GenBank/DDBJ whole genome shotgun (WGS) entry which is preliminary data.</text>
</comment>
<accession>A0A7W8IEI3</accession>
<feature type="signal peptide" evidence="1">
    <location>
        <begin position="1"/>
        <end position="22"/>
    </location>
</feature>
<gene>
    <name evidence="3" type="ORF">HDF09_000360</name>
</gene>
<evidence type="ECO:0000313" key="3">
    <source>
        <dbReference type="EMBL" id="MBB5315710.1"/>
    </source>
</evidence>
<evidence type="ECO:0000313" key="4">
    <source>
        <dbReference type="Proteomes" id="UP000568106"/>
    </source>
</evidence>
<keyword evidence="1" id="KW-0732">Signal</keyword>
<name>A0A7W8IEI3_9BACT</name>
<proteinExistence type="predicted"/>
<dbReference type="AlphaFoldDB" id="A0A7W8IEI3"/>
<dbReference type="Gene3D" id="2.160.20.120">
    <property type="match status" value="1"/>
</dbReference>
<keyword evidence="4" id="KW-1185">Reference proteome</keyword>
<dbReference type="InterPro" id="IPR025164">
    <property type="entry name" value="Toastrack_DUF4097"/>
</dbReference>
<dbReference type="Pfam" id="PF13349">
    <property type="entry name" value="DUF4097"/>
    <property type="match status" value="1"/>
</dbReference>
<feature type="domain" description="DUF4097" evidence="2">
    <location>
        <begin position="41"/>
        <end position="285"/>
    </location>
</feature>
<organism evidence="3 4">
    <name type="scientific">Tunturiibacter empetritectus</name>
    <dbReference type="NCBI Taxonomy" id="3069691"/>
    <lineage>
        <taxon>Bacteria</taxon>
        <taxon>Pseudomonadati</taxon>
        <taxon>Acidobacteriota</taxon>
        <taxon>Terriglobia</taxon>
        <taxon>Terriglobales</taxon>
        <taxon>Acidobacteriaceae</taxon>
        <taxon>Tunturiibacter</taxon>
    </lineage>
</organism>
<reference evidence="3" key="1">
    <citation type="submission" date="2020-08" db="EMBL/GenBank/DDBJ databases">
        <title>Genomic Encyclopedia of Type Strains, Phase IV (KMG-V): Genome sequencing to study the core and pangenomes of soil and plant-associated prokaryotes.</title>
        <authorList>
            <person name="Whitman W."/>
        </authorList>
    </citation>
    <scope>NUCLEOTIDE SEQUENCE [LARGE SCALE GENOMIC DNA]</scope>
    <source>
        <strain evidence="3">M8UP27</strain>
    </source>
</reference>
<dbReference type="Proteomes" id="UP000568106">
    <property type="component" value="Unassembled WGS sequence"/>
</dbReference>
<protein>
    <submittedName>
        <fullName evidence="3">DUF4097 and DUF4098 domain-containing protein YvlB</fullName>
    </submittedName>
</protein>
<feature type="chain" id="PRO_5031461943" evidence="1">
    <location>
        <begin position="23"/>
        <end position="286"/>
    </location>
</feature>
<dbReference type="EMBL" id="JACHDY010000001">
    <property type="protein sequence ID" value="MBB5315710.1"/>
    <property type="molecule type" value="Genomic_DNA"/>
</dbReference>
<sequence>MKMTVFASTAAILTLTAATAFAADGNFERTLSAGSSPNVSVSTGSGEIRLHPGSGDQIHIVAHLHSSHGWMSGGSDTDSRIQQIISNPPIVQSGNDVTIGERHNNDLYRNISIDYDISLPRASTINSTTGSGDIDIQDVGAAVKAQSGSGSVRVHGVQGMTTLGTGSGDIELQQTGPGDVKAETGSGSIQLRGLNGALKASTGSGDITAEGQPTSDWKLSTGSGSVRLTVGSAHFNLDADTGSGNISVAQPMTMQGSLNRHHVSAVVGGGGPTLRIGTGSGDISIK</sequence>
<evidence type="ECO:0000256" key="1">
    <source>
        <dbReference type="SAM" id="SignalP"/>
    </source>
</evidence>